<gene>
    <name evidence="1" type="ORF">DFJ65_1028</name>
</gene>
<protein>
    <submittedName>
        <fullName evidence="1">Uncharacterized protein</fullName>
    </submittedName>
</protein>
<name>A0A3D9UTS0_9MICO</name>
<reference evidence="1 2" key="1">
    <citation type="submission" date="2018-08" db="EMBL/GenBank/DDBJ databases">
        <title>Sequencing the genomes of 1000 actinobacteria strains.</title>
        <authorList>
            <person name="Klenk H.-P."/>
        </authorList>
    </citation>
    <scope>NUCLEOTIDE SEQUENCE [LARGE SCALE GENOMIC DNA]</scope>
    <source>
        <strain evidence="1 2">DSM 22967</strain>
    </source>
</reference>
<dbReference type="AlphaFoldDB" id="A0A3D9UTS0"/>
<dbReference type="Proteomes" id="UP000256253">
    <property type="component" value="Unassembled WGS sequence"/>
</dbReference>
<sequence length="46" mass="5109">MADALEHGRSQVPGGYAEAVGVWLLLAWDVLLEELTEVFSPWRQAP</sequence>
<accession>A0A3D9UTS0</accession>
<dbReference type="EMBL" id="QTUA01000001">
    <property type="protein sequence ID" value="REF30035.1"/>
    <property type="molecule type" value="Genomic_DNA"/>
</dbReference>
<evidence type="ECO:0000313" key="1">
    <source>
        <dbReference type="EMBL" id="REF30035.1"/>
    </source>
</evidence>
<proteinExistence type="predicted"/>
<evidence type="ECO:0000313" key="2">
    <source>
        <dbReference type="Proteomes" id="UP000256253"/>
    </source>
</evidence>
<comment type="caution">
    <text evidence="1">The sequence shown here is derived from an EMBL/GenBank/DDBJ whole genome shotgun (WGS) entry which is preliminary data.</text>
</comment>
<keyword evidence="2" id="KW-1185">Reference proteome</keyword>
<organism evidence="1 2">
    <name type="scientific">Calidifontibacter indicus</name>
    <dbReference type="NCBI Taxonomy" id="419650"/>
    <lineage>
        <taxon>Bacteria</taxon>
        <taxon>Bacillati</taxon>
        <taxon>Actinomycetota</taxon>
        <taxon>Actinomycetes</taxon>
        <taxon>Micrococcales</taxon>
        <taxon>Dermacoccaceae</taxon>
        <taxon>Calidifontibacter</taxon>
    </lineage>
</organism>